<dbReference type="Gene3D" id="3.60.21.10">
    <property type="match status" value="1"/>
</dbReference>
<dbReference type="AlphaFoldDB" id="A0A839T434"/>
<dbReference type="SUPFAM" id="SSF56300">
    <property type="entry name" value="Metallo-dependent phosphatases"/>
    <property type="match status" value="1"/>
</dbReference>
<dbReference type="PANTHER" id="PTHR42988:SF2">
    <property type="entry name" value="CYCLIC NUCLEOTIDE PHOSPHODIESTERASE CBUA0032-RELATED"/>
    <property type="match status" value="1"/>
</dbReference>
<keyword evidence="3" id="KW-0408">Iron</keyword>
<evidence type="ECO:0000256" key="4">
    <source>
        <dbReference type="ARBA" id="ARBA00025742"/>
    </source>
</evidence>
<sequence length="271" mass="30347">MPDSAIGRVDHALEVVQLTDSHLFGEPQGQLLGLDTYDSLQRVIELVLAERSRIDLVLATGDLSQDGSTDSYRYFRQLSERIAAPVRWCPGNHDQRENMHEVARSSGLMNPVLDLGNWRIVLLDSLIPGKVFGRLHAAQLALLDKTLGEAPERHCLVCLHHHPVVIGSRWMDRLGLRNAAALFDILARHAQVRVLLWGHIHQAFDQVRDGLRLLASPSTCVQFEPGSKTFQVSSQAPGYRWLRLYEDGRLDTGVSRITGFEFQVGADIKGY</sequence>
<evidence type="ECO:0000256" key="2">
    <source>
        <dbReference type="ARBA" id="ARBA00022801"/>
    </source>
</evidence>
<gene>
    <name evidence="6" type="ORF">FHR87_000866</name>
</gene>
<keyword evidence="1" id="KW-0479">Metal-binding</keyword>
<dbReference type="InterPro" id="IPR050884">
    <property type="entry name" value="CNP_phosphodiesterase-III"/>
</dbReference>
<dbReference type="InterPro" id="IPR029052">
    <property type="entry name" value="Metallo-depent_PP-like"/>
</dbReference>
<dbReference type="PANTHER" id="PTHR42988">
    <property type="entry name" value="PHOSPHOHYDROLASE"/>
    <property type="match status" value="1"/>
</dbReference>
<dbReference type="EMBL" id="JACHXI010000003">
    <property type="protein sequence ID" value="MBB3102483.1"/>
    <property type="molecule type" value="Genomic_DNA"/>
</dbReference>
<dbReference type="InterPro" id="IPR026575">
    <property type="entry name" value="GpdQ/CpdA-like"/>
</dbReference>
<evidence type="ECO:0000313" key="6">
    <source>
        <dbReference type="EMBL" id="MBB3102483.1"/>
    </source>
</evidence>
<dbReference type="GO" id="GO:0046872">
    <property type="term" value="F:metal ion binding"/>
    <property type="evidence" value="ECO:0007669"/>
    <property type="project" value="UniProtKB-KW"/>
</dbReference>
<evidence type="ECO:0000256" key="3">
    <source>
        <dbReference type="ARBA" id="ARBA00023004"/>
    </source>
</evidence>
<dbReference type="RefSeq" id="WP_183165480.1">
    <property type="nucleotide sequence ID" value="NZ_JACHXI010000003.1"/>
</dbReference>
<name>A0A839T434_AZOMA</name>
<comment type="caution">
    <text evidence="6">The sequence shown here is derived from an EMBL/GenBank/DDBJ whole genome shotgun (WGS) entry which is preliminary data.</text>
</comment>
<keyword evidence="7" id="KW-1185">Reference proteome</keyword>
<dbReference type="Proteomes" id="UP000549250">
    <property type="component" value="Unassembled WGS sequence"/>
</dbReference>
<dbReference type="CDD" id="cd07402">
    <property type="entry name" value="MPP_GpdQ"/>
    <property type="match status" value="1"/>
</dbReference>
<feature type="domain" description="Calcineurin-like phosphoesterase" evidence="5">
    <location>
        <begin position="15"/>
        <end position="202"/>
    </location>
</feature>
<proteinExistence type="inferred from homology"/>
<dbReference type="InterPro" id="IPR004843">
    <property type="entry name" value="Calcineurin-like_PHP"/>
</dbReference>
<dbReference type="Pfam" id="PF00149">
    <property type="entry name" value="Metallophos"/>
    <property type="match status" value="1"/>
</dbReference>
<organism evidence="6 7">
    <name type="scientific">Azomonas macrocytogenes</name>
    <name type="common">Azotobacter macrocytogenes</name>
    <dbReference type="NCBI Taxonomy" id="69962"/>
    <lineage>
        <taxon>Bacteria</taxon>
        <taxon>Pseudomonadati</taxon>
        <taxon>Pseudomonadota</taxon>
        <taxon>Gammaproteobacteria</taxon>
        <taxon>Pseudomonadales</taxon>
        <taxon>Pseudomonadaceae</taxon>
        <taxon>Azomonas</taxon>
    </lineage>
</organism>
<reference evidence="6 7" key="1">
    <citation type="submission" date="2020-08" db="EMBL/GenBank/DDBJ databases">
        <title>Genomic Encyclopedia of Type Strains, Phase III (KMG-III): the genomes of soil and plant-associated and newly described type strains.</title>
        <authorList>
            <person name="Whitman W."/>
        </authorList>
    </citation>
    <scope>NUCLEOTIDE SEQUENCE [LARGE SCALE GENOMIC DNA]</scope>
    <source>
        <strain evidence="6 7">CECT 4462</strain>
    </source>
</reference>
<protein>
    <submittedName>
        <fullName evidence="6">Icc protein</fullName>
    </submittedName>
</protein>
<evidence type="ECO:0000259" key="5">
    <source>
        <dbReference type="Pfam" id="PF00149"/>
    </source>
</evidence>
<comment type="similarity">
    <text evidence="4">Belongs to the cyclic nucleotide phosphodiesterase class-III family.</text>
</comment>
<evidence type="ECO:0000256" key="1">
    <source>
        <dbReference type="ARBA" id="ARBA00022723"/>
    </source>
</evidence>
<accession>A0A839T434</accession>
<keyword evidence="2" id="KW-0378">Hydrolase</keyword>
<dbReference type="NCBIfam" id="NF008359">
    <property type="entry name" value="PRK11148.1"/>
    <property type="match status" value="1"/>
</dbReference>
<evidence type="ECO:0000313" key="7">
    <source>
        <dbReference type="Proteomes" id="UP000549250"/>
    </source>
</evidence>
<dbReference type="GO" id="GO:0004112">
    <property type="term" value="F:cyclic-nucleotide phosphodiesterase activity"/>
    <property type="evidence" value="ECO:0007669"/>
    <property type="project" value="InterPro"/>
</dbReference>